<dbReference type="Pfam" id="PF01047">
    <property type="entry name" value="MarR"/>
    <property type="match status" value="1"/>
</dbReference>
<evidence type="ECO:0000313" key="5">
    <source>
        <dbReference type="EMBL" id="MBB3946868.1"/>
    </source>
</evidence>
<feature type="domain" description="HTH marR-type" evidence="4">
    <location>
        <begin position="6"/>
        <end position="138"/>
    </location>
</feature>
<dbReference type="SUPFAM" id="SSF46785">
    <property type="entry name" value="Winged helix' DNA-binding domain"/>
    <property type="match status" value="1"/>
</dbReference>
<dbReference type="RefSeq" id="WP_183896787.1">
    <property type="nucleotide sequence ID" value="NZ_JACIDV010000007.1"/>
</dbReference>
<dbReference type="AlphaFoldDB" id="A0A7W6C6W6"/>
<dbReference type="PANTHER" id="PTHR42756:SF1">
    <property type="entry name" value="TRANSCRIPTIONAL REPRESSOR OF EMRAB OPERON"/>
    <property type="match status" value="1"/>
</dbReference>
<name>A0A7W6C6W6_9HYPH</name>
<protein>
    <submittedName>
        <fullName evidence="5">DNA-binding MarR family transcriptional regulator</fullName>
    </submittedName>
</protein>
<reference evidence="5 6" key="1">
    <citation type="submission" date="2020-08" db="EMBL/GenBank/DDBJ databases">
        <title>Genomic Encyclopedia of Type Strains, Phase IV (KMG-IV): sequencing the most valuable type-strain genomes for metagenomic binning, comparative biology and taxonomic classification.</title>
        <authorList>
            <person name="Goeker M."/>
        </authorList>
    </citation>
    <scope>NUCLEOTIDE SEQUENCE [LARGE SCALE GENOMIC DNA]</scope>
    <source>
        <strain evidence="5 6">DSM 26438</strain>
    </source>
</reference>
<dbReference type="InterPro" id="IPR023187">
    <property type="entry name" value="Tscrpt_reg_MarR-type_CS"/>
</dbReference>
<keyword evidence="3" id="KW-0804">Transcription</keyword>
<keyword evidence="6" id="KW-1185">Reference proteome</keyword>
<gene>
    <name evidence="5" type="ORF">GGQ73_002822</name>
</gene>
<dbReference type="InterPro" id="IPR036388">
    <property type="entry name" value="WH-like_DNA-bd_sf"/>
</dbReference>
<keyword evidence="1" id="KW-0805">Transcription regulation</keyword>
<dbReference type="Proteomes" id="UP000565286">
    <property type="component" value="Unassembled WGS sequence"/>
</dbReference>
<dbReference type="EMBL" id="JACIDV010000007">
    <property type="protein sequence ID" value="MBB3946868.1"/>
    <property type="molecule type" value="Genomic_DNA"/>
</dbReference>
<dbReference type="PROSITE" id="PS01117">
    <property type="entry name" value="HTH_MARR_1"/>
    <property type="match status" value="1"/>
</dbReference>
<evidence type="ECO:0000256" key="3">
    <source>
        <dbReference type="ARBA" id="ARBA00023163"/>
    </source>
</evidence>
<sequence length="147" mass="16672">MRFSRNDSATYLAAQLAKSFSKALNRRAVVLSFSPGQFPVLLELWNEDGLTQRQLLDRVDVEQATLANTLGRMERDGLIHRKPHPRDRRAQIIELTEKGRELEVQAIAASQDTDDAMLAGLLKFERHLLLEYMGRTIDAARAADQKI</sequence>
<keyword evidence="2 5" id="KW-0238">DNA-binding</keyword>
<dbReference type="InterPro" id="IPR036390">
    <property type="entry name" value="WH_DNA-bd_sf"/>
</dbReference>
<evidence type="ECO:0000313" key="6">
    <source>
        <dbReference type="Proteomes" id="UP000565286"/>
    </source>
</evidence>
<dbReference type="Gene3D" id="1.10.10.10">
    <property type="entry name" value="Winged helix-like DNA-binding domain superfamily/Winged helix DNA-binding domain"/>
    <property type="match status" value="1"/>
</dbReference>
<dbReference type="GO" id="GO:0003700">
    <property type="term" value="F:DNA-binding transcription factor activity"/>
    <property type="evidence" value="ECO:0007669"/>
    <property type="project" value="InterPro"/>
</dbReference>
<evidence type="ECO:0000256" key="2">
    <source>
        <dbReference type="ARBA" id="ARBA00023125"/>
    </source>
</evidence>
<evidence type="ECO:0000256" key="1">
    <source>
        <dbReference type="ARBA" id="ARBA00023015"/>
    </source>
</evidence>
<dbReference type="PANTHER" id="PTHR42756">
    <property type="entry name" value="TRANSCRIPTIONAL REGULATOR, MARR"/>
    <property type="match status" value="1"/>
</dbReference>
<comment type="caution">
    <text evidence="5">The sequence shown here is derived from an EMBL/GenBank/DDBJ whole genome shotgun (WGS) entry which is preliminary data.</text>
</comment>
<dbReference type="SMART" id="SM00347">
    <property type="entry name" value="HTH_MARR"/>
    <property type="match status" value="1"/>
</dbReference>
<dbReference type="InterPro" id="IPR000835">
    <property type="entry name" value="HTH_MarR-typ"/>
</dbReference>
<organism evidence="5 6">
    <name type="scientific">Rhizobium skierniewicense</name>
    <dbReference type="NCBI Taxonomy" id="984260"/>
    <lineage>
        <taxon>Bacteria</taxon>
        <taxon>Pseudomonadati</taxon>
        <taxon>Pseudomonadota</taxon>
        <taxon>Alphaproteobacteria</taxon>
        <taxon>Hyphomicrobiales</taxon>
        <taxon>Rhizobiaceae</taxon>
        <taxon>Rhizobium/Agrobacterium group</taxon>
        <taxon>Rhizobium</taxon>
    </lineage>
</organism>
<dbReference type="PROSITE" id="PS50995">
    <property type="entry name" value="HTH_MARR_2"/>
    <property type="match status" value="1"/>
</dbReference>
<dbReference type="GO" id="GO:0003677">
    <property type="term" value="F:DNA binding"/>
    <property type="evidence" value="ECO:0007669"/>
    <property type="project" value="UniProtKB-KW"/>
</dbReference>
<proteinExistence type="predicted"/>
<dbReference type="PRINTS" id="PR00598">
    <property type="entry name" value="HTHMARR"/>
</dbReference>
<accession>A0A7W6C6W6</accession>
<evidence type="ECO:0000259" key="4">
    <source>
        <dbReference type="PROSITE" id="PS50995"/>
    </source>
</evidence>